<dbReference type="EMBL" id="LT622874">
    <property type="protein sequence ID" value="SCW23600.1"/>
    <property type="molecule type" value="Genomic_DNA"/>
</dbReference>
<dbReference type="GO" id="GO:0005737">
    <property type="term" value="C:cytoplasm"/>
    <property type="evidence" value="ECO:0007669"/>
    <property type="project" value="UniProtKB-SubCell"/>
</dbReference>
<dbReference type="GeneID" id="29999544"/>
<geneLocation type="chloroplast" evidence="10"/>
<dbReference type="Pfam" id="PF03144">
    <property type="entry name" value="GTP_EFTU_D2"/>
    <property type="match status" value="1"/>
</dbReference>
<protein>
    <recommendedName>
        <fullName evidence="8">Translation initiation factor IF-2, chloroplastic</fullName>
    </recommendedName>
</protein>
<sequence>MNFIKVSKELETNYLNLTSPKIIYYESIKSPASDTISSVTPLTDVLVNNMNNIIVTRADKKNKNYNNTIDPLETKKNKIKAKKKIRSKIHINDDDDNLESQYQGMTKTGKQLEISLMRPPKPMKKKFIKKKNIVKQDSVEQTILISNGNSDKTLEDKCVDPILLNNPLSIQELANLIAIPAAEIIKYLFLQGISVTINQVIDVEMTRSIASHYDIKFNVDNAENIKIDINTDITNINKSSTSTTLDEDRVPVVTIFGHVDHGKTTLMDSICNIQSAEKEYGGITQSIVAHEVSINYLDTNKKLIFLDTPGHEAFSDMRIRSIQITDIGILVVAADDGLQPQTKEAIKYFKKHNLSFLVAINKIDKDAANIANIKQELANHDILSQEWGGQVPIIEISALQGLNLDLLLIALFKIYDKQNLKANSRTHATGTVLDSSLHTQKGPIAKLLVQNGTIKVGDYIASSKVISKIRAIVNRNNDRLDHAGPSSIIDIYGSESILTAGDSFYVIDDEKLAKKQLSEYQKNKDKNVKNYKQLNTRLTLDKSSKEGTTIRTKVVNIILKTDTEGTIDAIINAFTKIPQSKVQINLVAAGVGQITVGDINLASVSNASIISFHEPSSQIRHLANQSNVSIAHFNIIYDLLDYVQDLMIAMVPVEYEEHEIGKALVENTFSVSRGVVAGCLVTEGKIRLGTKIKVVREKQIIHVGEITSLKRIKEDVSEVIKGIECGIISANFSLWQEKDIINAYDLIKKEKTL</sequence>
<dbReference type="AlphaFoldDB" id="A0A1G4NY37"/>
<dbReference type="Pfam" id="PF22042">
    <property type="entry name" value="EF-G_D2"/>
    <property type="match status" value="1"/>
</dbReference>
<evidence type="ECO:0000313" key="10">
    <source>
        <dbReference type="EMBL" id="SCW23600.1"/>
    </source>
</evidence>
<dbReference type="NCBIfam" id="TIGR00487">
    <property type="entry name" value="IF-2"/>
    <property type="match status" value="1"/>
</dbReference>
<dbReference type="PROSITE" id="PS51722">
    <property type="entry name" value="G_TR_2"/>
    <property type="match status" value="1"/>
</dbReference>
<dbReference type="PANTHER" id="PTHR43381:SF5">
    <property type="entry name" value="TR-TYPE G DOMAIN-CONTAINING PROTEIN"/>
    <property type="match status" value="1"/>
</dbReference>
<proteinExistence type="inferred from homology"/>
<dbReference type="Gene3D" id="3.40.50.300">
    <property type="entry name" value="P-loop containing nucleotide triphosphate hydrolases"/>
    <property type="match status" value="1"/>
</dbReference>
<reference evidence="10" key="2">
    <citation type="submission" date="2016-10" db="EMBL/GenBank/DDBJ databases">
        <authorList>
            <person name="de Groot N.N."/>
        </authorList>
    </citation>
    <scope>NUCLEOTIDE SEQUENCE</scope>
    <source>
        <strain evidence="10">J.0604</strain>
    </source>
</reference>
<dbReference type="InterPro" id="IPR053905">
    <property type="entry name" value="EF-G-like_DII"/>
</dbReference>
<dbReference type="RefSeq" id="YP_009315145.1">
    <property type="nucleotide sequence ID" value="NC_031665.1"/>
</dbReference>
<accession>A0A1G4NY37</accession>
<evidence type="ECO:0000256" key="4">
    <source>
        <dbReference type="ARBA" id="ARBA00022540"/>
    </source>
</evidence>
<keyword evidence="7" id="KW-0342">GTP-binding</keyword>
<dbReference type="InterPro" id="IPR000178">
    <property type="entry name" value="TF_IF2_bacterial-like"/>
</dbReference>
<dbReference type="PANTHER" id="PTHR43381">
    <property type="entry name" value="TRANSLATION INITIATION FACTOR IF-2-RELATED"/>
    <property type="match status" value="1"/>
</dbReference>
<dbReference type="InterPro" id="IPR005225">
    <property type="entry name" value="Small_GTP-bd"/>
</dbReference>
<dbReference type="InterPro" id="IPR036925">
    <property type="entry name" value="TIF_IF2_dom3_sf"/>
</dbReference>
<evidence type="ECO:0000256" key="3">
    <source>
        <dbReference type="ARBA" id="ARBA00022490"/>
    </source>
</evidence>
<dbReference type="PRINTS" id="PR00315">
    <property type="entry name" value="ELONGATNFCT"/>
</dbReference>
<dbReference type="InterPro" id="IPR000795">
    <property type="entry name" value="T_Tr_GTP-bd_dom"/>
</dbReference>
<dbReference type="InterPro" id="IPR023115">
    <property type="entry name" value="TIF_IF2_dom3"/>
</dbReference>
<dbReference type="GO" id="GO:0003743">
    <property type="term" value="F:translation initiation factor activity"/>
    <property type="evidence" value="ECO:0007669"/>
    <property type="project" value="UniProtKB-KW"/>
</dbReference>
<dbReference type="GO" id="GO:0005525">
    <property type="term" value="F:GTP binding"/>
    <property type="evidence" value="ECO:0007669"/>
    <property type="project" value="UniProtKB-KW"/>
</dbReference>
<dbReference type="InterPro" id="IPR027417">
    <property type="entry name" value="P-loop_NTPase"/>
</dbReference>
<dbReference type="CDD" id="cd01887">
    <property type="entry name" value="IF2_eIF5B"/>
    <property type="match status" value="1"/>
</dbReference>
<keyword evidence="3" id="KW-0963">Cytoplasm</keyword>
<keyword evidence="10" id="KW-0150">Chloroplast</keyword>
<dbReference type="InterPro" id="IPR009000">
    <property type="entry name" value="Transl_B-barrel_sf"/>
</dbReference>
<evidence type="ECO:0000256" key="1">
    <source>
        <dbReference type="ARBA" id="ARBA00004496"/>
    </source>
</evidence>
<dbReference type="FunFam" id="3.40.50.300:FF:000019">
    <property type="entry name" value="Translation initiation factor IF-2"/>
    <property type="match status" value="1"/>
</dbReference>
<evidence type="ECO:0000256" key="6">
    <source>
        <dbReference type="ARBA" id="ARBA00022917"/>
    </source>
</evidence>
<dbReference type="Gene3D" id="3.40.50.10050">
    <property type="entry name" value="Translation initiation factor IF- 2, domain 3"/>
    <property type="match status" value="1"/>
</dbReference>
<gene>
    <name evidence="10" type="primary">infB</name>
    <name evidence="10" type="ORF">J0604_125</name>
</gene>
<comment type="similarity">
    <text evidence="2">Belongs to the TRAFAC class translation factor GTPase superfamily. Classic translation factor GTPase family. IF-2 subfamily.</text>
</comment>
<evidence type="ECO:0000259" key="9">
    <source>
        <dbReference type="PROSITE" id="PS51722"/>
    </source>
</evidence>
<dbReference type="SUPFAM" id="SSF50447">
    <property type="entry name" value="Translation proteins"/>
    <property type="match status" value="2"/>
</dbReference>
<dbReference type="Pfam" id="PF04760">
    <property type="entry name" value="IF2_N"/>
    <property type="match status" value="1"/>
</dbReference>
<comment type="subcellular location">
    <subcellularLocation>
        <location evidence="1">Cytoplasm</location>
    </subcellularLocation>
</comment>
<feature type="domain" description="Tr-type G" evidence="9">
    <location>
        <begin position="248"/>
        <end position="421"/>
    </location>
</feature>
<dbReference type="NCBIfam" id="TIGR00231">
    <property type="entry name" value="small_GTP"/>
    <property type="match status" value="1"/>
</dbReference>
<dbReference type="Pfam" id="PF00009">
    <property type="entry name" value="GTP_EFTU"/>
    <property type="match status" value="1"/>
</dbReference>
<dbReference type="Gene3D" id="2.40.30.10">
    <property type="entry name" value="Translation factors"/>
    <property type="match status" value="2"/>
</dbReference>
<keyword evidence="10" id="KW-0934">Plastid</keyword>
<dbReference type="FunFam" id="2.40.30.10:FF:000008">
    <property type="entry name" value="Translation initiation factor IF-2"/>
    <property type="match status" value="1"/>
</dbReference>
<dbReference type="SUPFAM" id="SSF52156">
    <property type="entry name" value="Initiation factor IF2/eIF5b, domain 3"/>
    <property type="match status" value="1"/>
</dbReference>
<keyword evidence="4 10" id="KW-0396">Initiation factor</keyword>
<keyword evidence="5" id="KW-0547">Nucleotide-binding</keyword>
<keyword evidence="6" id="KW-0648">Protein biosynthesis</keyword>
<organism evidence="10">
    <name type="scientific">Titanophycus setchellii</name>
    <dbReference type="NCBI Taxonomy" id="940129"/>
    <lineage>
        <taxon>Eukaryota</taxon>
        <taxon>Rhodophyta</taxon>
        <taxon>Florideophyceae</taxon>
        <taxon>Nemaliophycidae</taxon>
        <taxon>Nemaliales</taxon>
        <taxon>Liagoraceae</taxon>
        <taxon>Titanophycus</taxon>
    </lineage>
</organism>
<reference evidence="10" key="1">
    <citation type="submission" date="2016-10" db="EMBL/GenBank/DDBJ databases">
        <title>Chloroplast genomes as a tool to resolve red algal phylogenies: a case study in the Nemaliales.</title>
        <authorList>
            <person name="Costa J.F."/>
            <person name="Lin S.M."/>
            <person name="Macaya E.C."/>
            <person name="Fernandez-Garcia C."/>
            <person name="Verbruggen H."/>
        </authorList>
    </citation>
    <scope>NUCLEOTIDE SEQUENCE</scope>
    <source>
        <strain evidence="10">J.0604</strain>
    </source>
</reference>
<dbReference type="GO" id="GO:0003924">
    <property type="term" value="F:GTPase activity"/>
    <property type="evidence" value="ECO:0007669"/>
    <property type="project" value="InterPro"/>
</dbReference>
<dbReference type="SUPFAM" id="SSF52540">
    <property type="entry name" value="P-loop containing nucleoside triphosphate hydrolases"/>
    <property type="match status" value="1"/>
</dbReference>
<evidence type="ECO:0000256" key="7">
    <source>
        <dbReference type="ARBA" id="ARBA00023134"/>
    </source>
</evidence>
<evidence type="ECO:0000256" key="2">
    <source>
        <dbReference type="ARBA" id="ARBA00007733"/>
    </source>
</evidence>
<evidence type="ECO:0000256" key="5">
    <source>
        <dbReference type="ARBA" id="ARBA00022741"/>
    </source>
</evidence>
<dbReference type="PROSITE" id="PS01176">
    <property type="entry name" value="IF2"/>
    <property type="match status" value="1"/>
</dbReference>
<dbReference type="InterPro" id="IPR006847">
    <property type="entry name" value="IF2_N"/>
</dbReference>
<dbReference type="InterPro" id="IPR004161">
    <property type="entry name" value="EFTu-like_2"/>
</dbReference>
<evidence type="ECO:0000256" key="8">
    <source>
        <dbReference type="ARBA" id="ARBA00044105"/>
    </source>
</evidence>
<dbReference type="Pfam" id="PF11987">
    <property type="entry name" value="IF-2"/>
    <property type="match status" value="1"/>
</dbReference>
<name>A0A1G4NY37_9FLOR</name>
<dbReference type="CDD" id="cd03692">
    <property type="entry name" value="mtIF2_IVc"/>
    <property type="match status" value="1"/>
</dbReference>
<dbReference type="FunFam" id="3.40.50.10050:FF:000001">
    <property type="entry name" value="Translation initiation factor IF-2"/>
    <property type="match status" value="1"/>
</dbReference>
<dbReference type="InterPro" id="IPR015760">
    <property type="entry name" value="TIF_IF2"/>
</dbReference>